<name>A0A3B0ZBV9_9ZZZZ</name>
<dbReference type="EMBL" id="UOFR01000007">
    <property type="protein sequence ID" value="VAW90878.1"/>
    <property type="molecule type" value="Genomic_DNA"/>
</dbReference>
<dbReference type="EC" id="4.2.99.18" evidence="11"/>
<organism evidence="11">
    <name type="scientific">hydrothermal vent metagenome</name>
    <dbReference type="NCBI Taxonomy" id="652676"/>
    <lineage>
        <taxon>unclassified sequences</taxon>
        <taxon>metagenomes</taxon>
        <taxon>ecological metagenomes</taxon>
    </lineage>
</organism>
<dbReference type="Gene3D" id="1.10.1670.10">
    <property type="entry name" value="Helix-hairpin-Helix base-excision DNA repair enzymes (C-terminal)"/>
    <property type="match status" value="1"/>
</dbReference>
<keyword evidence="11" id="KW-0540">Nuclease</keyword>
<dbReference type="GO" id="GO:0006284">
    <property type="term" value="P:base-excision repair"/>
    <property type="evidence" value="ECO:0007669"/>
    <property type="project" value="InterPro"/>
</dbReference>
<dbReference type="Gene3D" id="1.10.340.30">
    <property type="entry name" value="Hypothetical protein, domain 2"/>
    <property type="match status" value="1"/>
</dbReference>
<dbReference type="InterPro" id="IPR023170">
    <property type="entry name" value="HhH_base_excis_C"/>
</dbReference>
<dbReference type="Pfam" id="PF00730">
    <property type="entry name" value="HhH-GPD"/>
    <property type="match status" value="1"/>
</dbReference>
<feature type="domain" description="HhH-GPD" evidence="10">
    <location>
        <begin position="35"/>
        <end position="192"/>
    </location>
</feature>
<keyword evidence="9" id="KW-0326">Glycosidase</keyword>
<evidence type="ECO:0000256" key="5">
    <source>
        <dbReference type="ARBA" id="ARBA00022801"/>
    </source>
</evidence>
<keyword evidence="4" id="KW-0227">DNA damage</keyword>
<dbReference type="GO" id="GO:0051539">
    <property type="term" value="F:4 iron, 4 sulfur cluster binding"/>
    <property type="evidence" value="ECO:0007669"/>
    <property type="project" value="UniProtKB-KW"/>
</dbReference>
<comment type="similarity">
    <text evidence="1">Belongs to the Nth/MutY family.</text>
</comment>
<keyword evidence="11" id="KW-0255">Endonuclease</keyword>
<dbReference type="PANTHER" id="PTHR10359">
    <property type="entry name" value="A/G-SPECIFIC ADENINE GLYCOSYLASE/ENDONUCLEASE III"/>
    <property type="match status" value="1"/>
</dbReference>
<keyword evidence="8" id="KW-0234">DNA repair</keyword>
<keyword evidence="3" id="KW-0479">Metal-binding</keyword>
<dbReference type="InterPro" id="IPR003265">
    <property type="entry name" value="HhH-GPD_domain"/>
</dbReference>
<evidence type="ECO:0000259" key="10">
    <source>
        <dbReference type="SMART" id="SM00478"/>
    </source>
</evidence>
<proteinExistence type="inferred from homology"/>
<dbReference type="SMART" id="SM00478">
    <property type="entry name" value="ENDO3c"/>
    <property type="match status" value="1"/>
</dbReference>
<dbReference type="CDD" id="cd00056">
    <property type="entry name" value="ENDO3c"/>
    <property type="match status" value="1"/>
</dbReference>
<sequence length="214" mass="24792">MPTIYSVYTTLRRHYGAQTWWPADSDFEVMAGAILTQNISWTNVEKALDCLKDADCLSCDAILTLTHDELAALIKSSGYFNVKAKRLKNYCFWYAQQKKLASRLTDNLRDDLLSINGVGPETADDILLYAFQRPVFVIDAYTRRLFSRLDLISRDESYEVLRTLFEKKLVKRKNKVELFNEYHALIVNHAKHTCRARNPDCADCCLRTQCNYNQ</sequence>
<evidence type="ECO:0000256" key="4">
    <source>
        <dbReference type="ARBA" id="ARBA00022763"/>
    </source>
</evidence>
<protein>
    <submittedName>
        <fullName evidence="11">Endonuclease III</fullName>
        <ecNumber evidence="11">4.2.99.18</ecNumber>
    </submittedName>
</protein>
<dbReference type="InterPro" id="IPR011257">
    <property type="entry name" value="DNA_glycosylase"/>
</dbReference>
<dbReference type="GO" id="GO:0003677">
    <property type="term" value="F:DNA binding"/>
    <property type="evidence" value="ECO:0007669"/>
    <property type="project" value="InterPro"/>
</dbReference>
<evidence type="ECO:0000313" key="11">
    <source>
        <dbReference type="EMBL" id="VAW90878.1"/>
    </source>
</evidence>
<reference evidence="11" key="1">
    <citation type="submission" date="2018-06" db="EMBL/GenBank/DDBJ databases">
        <authorList>
            <person name="Zhirakovskaya E."/>
        </authorList>
    </citation>
    <scope>NUCLEOTIDE SEQUENCE</scope>
</reference>
<keyword evidence="11" id="KW-0456">Lyase</keyword>
<evidence type="ECO:0000256" key="3">
    <source>
        <dbReference type="ARBA" id="ARBA00022723"/>
    </source>
</evidence>
<dbReference type="GO" id="GO:0046872">
    <property type="term" value="F:metal ion binding"/>
    <property type="evidence" value="ECO:0007669"/>
    <property type="project" value="UniProtKB-KW"/>
</dbReference>
<gene>
    <name evidence="11" type="ORF">MNBD_GAMMA21-612</name>
</gene>
<dbReference type="InterPro" id="IPR000445">
    <property type="entry name" value="HhH_motif"/>
</dbReference>
<keyword evidence="7" id="KW-0411">Iron-sulfur</keyword>
<dbReference type="PIRSF" id="PIRSF001435">
    <property type="entry name" value="Nth"/>
    <property type="match status" value="1"/>
</dbReference>
<keyword evidence="5" id="KW-0378">Hydrolase</keyword>
<evidence type="ECO:0000256" key="1">
    <source>
        <dbReference type="ARBA" id="ARBA00008343"/>
    </source>
</evidence>
<evidence type="ECO:0000256" key="8">
    <source>
        <dbReference type="ARBA" id="ARBA00023204"/>
    </source>
</evidence>
<dbReference type="AlphaFoldDB" id="A0A3B0ZBV9"/>
<evidence type="ECO:0000256" key="2">
    <source>
        <dbReference type="ARBA" id="ARBA00022485"/>
    </source>
</evidence>
<keyword evidence="6" id="KW-0408">Iron</keyword>
<evidence type="ECO:0000256" key="6">
    <source>
        <dbReference type="ARBA" id="ARBA00023004"/>
    </source>
</evidence>
<evidence type="ECO:0000256" key="7">
    <source>
        <dbReference type="ARBA" id="ARBA00023014"/>
    </source>
</evidence>
<dbReference type="GO" id="GO:0019104">
    <property type="term" value="F:DNA N-glycosylase activity"/>
    <property type="evidence" value="ECO:0007669"/>
    <property type="project" value="UniProtKB-ARBA"/>
</dbReference>
<dbReference type="Pfam" id="PF00633">
    <property type="entry name" value="HHH"/>
    <property type="match status" value="1"/>
</dbReference>
<dbReference type="SUPFAM" id="SSF48150">
    <property type="entry name" value="DNA-glycosylase"/>
    <property type="match status" value="1"/>
</dbReference>
<dbReference type="PANTHER" id="PTHR10359:SF19">
    <property type="entry name" value="DNA REPAIR GLYCOSYLASE MJ1434-RELATED"/>
    <property type="match status" value="1"/>
</dbReference>
<dbReference type="GO" id="GO:0140078">
    <property type="term" value="F:class I DNA-(apurinic or apyrimidinic site) endonuclease activity"/>
    <property type="evidence" value="ECO:0007669"/>
    <property type="project" value="UniProtKB-EC"/>
</dbReference>
<evidence type="ECO:0000256" key="9">
    <source>
        <dbReference type="ARBA" id="ARBA00023295"/>
    </source>
</evidence>
<keyword evidence="2" id="KW-0004">4Fe-4S</keyword>
<accession>A0A3B0ZBV9</accession>